<evidence type="ECO:0000313" key="3">
    <source>
        <dbReference type="Proteomes" id="UP000702425"/>
    </source>
</evidence>
<protein>
    <recommendedName>
        <fullName evidence="4">Prepilin-type N-terminal cleavage/methylation domain-containing protein</fullName>
    </recommendedName>
</protein>
<reference evidence="2 3" key="1">
    <citation type="journal article" date="2020" name="Sci. Rep.">
        <title>A novel cyanobacterial geosmin producer, revising GeoA distribution and dispersion patterns in Bacteria.</title>
        <authorList>
            <person name="Churro C."/>
            <person name="Semedo-Aguiar A.P."/>
            <person name="Silva A.D."/>
            <person name="Pereira-Leal J.B."/>
            <person name="Leite R.B."/>
        </authorList>
    </citation>
    <scope>NUCLEOTIDE SEQUENCE [LARGE SCALE GENOMIC DNA]</scope>
    <source>
        <strain evidence="2 3">IPMA8</strain>
    </source>
</reference>
<dbReference type="Pfam" id="PF07963">
    <property type="entry name" value="N_methyl"/>
    <property type="match status" value="1"/>
</dbReference>
<dbReference type="InterPro" id="IPR012902">
    <property type="entry name" value="N_methyl_site"/>
</dbReference>
<keyword evidence="3" id="KW-1185">Reference proteome</keyword>
<dbReference type="PROSITE" id="PS00409">
    <property type="entry name" value="PROKAR_NTER_METHYL"/>
    <property type="match status" value="1"/>
</dbReference>
<evidence type="ECO:0008006" key="4">
    <source>
        <dbReference type="Google" id="ProtNLM"/>
    </source>
</evidence>
<evidence type="ECO:0000256" key="1">
    <source>
        <dbReference type="SAM" id="Phobius"/>
    </source>
</evidence>
<gene>
    <name evidence="2" type="ORF">E5S67_00553</name>
</gene>
<dbReference type="EMBL" id="SRRZ01000006">
    <property type="protein sequence ID" value="NQE32836.1"/>
    <property type="molecule type" value="Genomic_DNA"/>
</dbReference>
<keyword evidence="1" id="KW-1133">Transmembrane helix</keyword>
<keyword evidence="1" id="KW-0812">Transmembrane</keyword>
<dbReference type="SUPFAM" id="SSF54523">
    <property type="entry name" value="Pili subunits"/>
    <property type="match status" value="1"/>
</dbReference>
<dbReference type="Proteomes" id="UP000702425">
    <property type="component" value="Unassembled WGS sequence"/>
</dbReference>
<dbReference type="Gene3D" id="3.30.700.10">
    <property type="entry name" value="Glycoprotein, Type 4 Pilin"/>
    <property type="match status" value="1"/>
</dbReference>
<accession>A0ABX2CR27</accession>
<dbReference type="InterPro" id="IPR045584">
    <property type="entry name" value="Pilin-like"/>
</dbReference>
<dbReference type="RefSeq" id="WP_172185277.1">
    <property type="nucleotide sequence ID" value="NZ_CAWPPK010000274.1"/>
</dbReference>
<sequence length="206" mass="23200">MSINKTLKGRATTPAAGFTLIELLIIILIIGIFSAIVAPSWLMFINNQRLKVSLDRAYSAMELAHSNAKRDKISWQASFKEVGENVQIAVHPADIPPGQVPASQWKNLEPQIQIDKEETTVLQVNENNEQKENGTIRRVMFNHRGCPVSRSDHDCTLTSIRAKGTLTLSHPNLKNSQRCIIISTLLGHKRTSQRQSKPNENKRYCY</sequence>
<keyword evidence="1" id="KW-0472">Membrane</keyword>
<proteinExistence type="predicted"/>
<feature type="transmembrane region" description="Helical" evidence="1">
    <location>
        <begin position="20"/>
        <end position="44"/>
    </location>
</feature>
<name>A0ABX2CR27_9CYAN</name>
<organism evidence="2 3">
    <name type="scientific">Microcoleus asticus IPMA8</name>
    <dbReference type="NCBI Taxonomy" id="2563858"/>
    <lineage>
        <taxon>Bacteria</taxon>
        <taxon>Bacillati</taxon>
        <taxon>Cyanobacteriota</taxon>
        <taxon>Cyanophyceae</taxon>
        <taxon>Oscillatoriophycideae</taxon>
        <taxon>Oscillatoriales</taxon>
        <taxon>Microcoleaceae</taxon>
        <taxon>Microcoleus</taxon>
        <taxon>Microcoleus asticus</taxon>
    </lineage>
</organism>
<comment type="caution">
    <text evidence="2">The sequence shown here is derived from an EMBL/GenBank/DDBJ whole genome shotgun (WGS) entry which is preliminary data.</text>
</comment>
<evidence type="ECO:0000313" key="2">
    <source>
        <dbReference type="EMBL" id="NQE32836.1"/>
    </source>
</evidence>